<feature type="domain" description="GGDEF" evidence="2">
    <location>
        <begin position="270"/>
        <end position="408"/>
    </location>
</feature>
<dbReference type="NCBIfam" id="TIGR00254">
    <property type="entry name" value="GGDEF"/>
    <property type="match status" value="1"/>
</dbReference>
<evidence type="ECO:0000313" key="3">
    <source>
        <dbReference type="EMBL" id="CAG9606801.1"/>
    </source>
</evidence>
<protein>
    <recommendedName>
        <fullName evidence="2">GGDEF domain-containing protein</fullName>
    </recommendedName>
</protein>
<dbReference type="GO" id="GO:0052621">
    <property type="term" value="F:diguanylate cyclase activity"/>
    <property type="evidence" value="ECO:0007669"/>
    <property type="project" value="TreeGrafter"/>
</dbReference>
<dbReference type="SUPFAM" id="SSF55073">
    <property type="entry name" value="Nucleotide cyclase"/>
    <property type="match status" value="1"/>
</dbReference>
<evidence type="ECO:0000313" key="4">
    <source>
        <dbReference type="Proteomes" id="UP000789845"/>
    </source>
</evidence>
<keyword evidence="1" id="KW-0472">Membrane</keyword>
<evidence type="ECO:0000256" key="1">
    <source>
        <dbReference type="SAM" id="Phobius"/>
    </source>
</evidence>
<proteinExistence type="predicted"/>
<feature type="transmembrane region" description="Helical" evidence="1">
    <location>
        <begin position="32"/>
        <end position="51"/>
    </location>
</feature>
<reference evidence="3" key="1">
    <citation type="submission" date="2021-10" db="EMBL/GenBank/DDBJ databases">
        <authorList>
            <person name="Criscuolo A."/>
        </authorList>
    </citation>
    <scope>NUCLEOTIDE SEQUENCE</scope>
    <source>
        <strain evidence="3">CIP111885</strain>
    </source>
</reference>
<dbReference type="Proteomes" id="UP000789845">
    <property type="component" value="Unassembled WGS sequence"/>
</dbReference>
<dbReference type="PROSITE" id="PS50887">
    <property type="entry name" value="GGDEF"/>
    <property type="match status" value="1"/>
</dbReference>
<feature type="transmembrane region" description="Helical" evidence="1">
    <location>
        <begin position="63"/>
        <end position="88"/>
    </location>
</feature>
<name>A0A9C7G6A3_9BACI</name>
<dbReference type="InterPro" id="IPR043128">
    <property type="entry name" value="Rev_trsase/Diguanyl_cyclase"/>
</dbReference>
<accession>A0A9C7G6A3</accession>
<dbReference type="InterPro" id="IPR000160">
    <property type="entry name" value="GGDEF_dom"/>
</dbReference>
<feature type="transmembrane region" description="Helical" evidence="1">
    <location>
        <begin position="108"/>
        <end position="126"/>
    </location>
</feature>
<comment type="caution">
    <text evidence="3">The sequence shown here is derived from an EMBL/GenBank/DDBJ whole genome shotgun (WGS) entry which is preliminary data.</text>
</comment>
<gene>
    <name evidence="3" type="ORF">NEOCIP111885_00489</name>
</gene>
<dbReference type="EMBL" id="CAKJTG010000002">
    <property type="protein sequence ID" value="CAG9606801.1"/>
    <property type="molecule type" value="Genomic_DNA"/>
</dbReference>
<keyword evidence="1" id="KW-0812">Transmembrane</keyword>
<dbReference type="RefSeq" id="WP_230495074.1">
    <property type="nucleotide sequence ID" value="NZ_CAKJTG010000002.1"/>
</dbReference>
<organism evidence="3 4">
    <name type="scientific">Pseudoneobacillus rhizosphaerae</name>
    <dbReference type="NCBI Taxonomy" id="2880968"/>
    <lineage>
        <taxon>Bacteria</taxon>
        <taxon>Bacillati</taxon>
        <taxon>Bacillota</taxon>
        <taxon>Bacilli</taxon>
        <taxon>Bacillales</taxon>
        <taxon>Bacillaceae</taxon>
        <taxon>Pseudoneobacillus</taxon>
    </lineage>
</organism>
<dbReference type="Gene3D" id="3.30.70.270">
    <property type="match status" value="1"/>
</dbReference>
<sequence>MKKARLYDFSLFLAALALAIHTARITVNYDIYLKALLVYWLFSSLYYHLRIVNKRGNTSFEYVISYSISIGIFTGPLGLFIFEVFYRFTVYFTKKWTKTADPNEFLDTFYNIGSHVLGNSIAFYLFTYFYSRFHGYPFGFWIVMLFLVAISSLLTTSFLGMSFLISGDLKNLREAIKFISKTRSPIDIATLTLTNGLLLLFLLEEKWEPLICLFILNYLVSVSLVSKAQNIQNKLERDQFEQMAYTDFLTGLSNRAYMDKKIVELNQSGECIAIVVADIDKFKRINDNYNHAVGDRVIQHFAETLKSYLDEEDFLFRSGGEEFTIFLRKRNYEQSLAFVEGIHRGIENTSVNVEFHSKIINLSYTASYGLYYFKINDHVSMEKGYVFADHLLLQSKNLGRNRLSVKNGQLQT</sequence>
<keyword evidence="4" id="KW-1185">Reference proteome</keyword>
<dbReference type="AlphaFoldDB" id="A0A9C7G6A3"/>
<dbReference type="PANTHER" id="PTHR45138">
    <property type="entry name" value="REGULATORY COMPONENTS OF SENSORY TRANSDUCTION SYSTEM"/>
    <property type="match status" value="1"/>
</dbReference>
<dbReference type="InterPro" id="IPR050469">
    <property type="entry name" value="Diguanylate_Cyclase"/>
</dbReference>
<dbReference type="Pfam" id="PF00990">
    <property type="entry name" value="GGDEF"/>
    <property type="match status" value="1"/>
</dbReference>
<dbReference type="InterPro" id="IPR029787">
    <property type="entry name" value="Nucleotide_cyclase"/>
</dbReference>
<evidence type="ECO:0000259" key="2">
    <source>
        <dbReference type="PROSITE" id="PS50887"/>
    </source>
</evidence>
<dbReference type="PANTHER" id="PTHR45138:SF9">
    <property type="entry name" value="DIGUANYLATE CYCLASE DGCM-RELATED"/>
    <property type="match status" value="1"/>
</dbReference>
<dbReference type="CDD" id="cd01949">
    <property type="entry name" value="GGDEF"/>
    <property type="match status" value="1"/>
</dbReference>
<dbReference type="SMART" id="SM00267">
    <property type="entry name" value="GGDEF"/>
    <property type="match status" value="1"/>
</dbReference>
<keyword evidence="1" id="KW-1133">Transmembrane helix</keyword>
<feature type="transmembrane region" description="Helical" evidence="1">
    <location>
        <begin position="138"/>
        <end position="165"/>
    </location>
</feature>